<proteinExistence type="predicted"/>
<feature type="region of interest" description="Disordered" evidence="1">
    <location>
        <begin position="1"/>
        <end position="20"/>
    </location>
</feature>
<dbReference type="AlphaFoldDB" id="A0A9W7KQF8"/>
<sequence length="490" mass="56006">MSGSPKVGAGGPALNNNRGAPAVNAEVSSLKARGAVDQFQRGGSGREAAAHWGAAMRGVNQEAAGRMQLEDLQKLQNGSPAQRAEHLKTLGAEQKLAEEYIRQYRQQAVDRRNSGKPMSSSEDLVEQRHRELVVRRYQDIKEAQRLFGGGQPSRAANDQPRSINHGRQDQGGPGVRRDQPERDAFRRDVGVSRGQEQRRGEPEQRRRQDMGRGQQDQRMEQQGRRMESDPRRSQDPRMGQQDPRRDNDPQRSQDPRRQANNVVRPAEFNPHIPADLRHLEAGPQTRVDIHQYEYSLQTGMAHSSPEERHQQRQEKLTSLRDTAREIEKIANDPRHADKLDQMVDHADRLGVIDKDHVQYGSTADIAKHMKELAERYDRQGKVEQACWNYEQSRETIGRKPSNQVSRDEWGDYVGNRNRAAGELLKWHRDRERNPGLYSRIDLEPDRAEEIQTALHQAHERGRRLAEQKQQSSRNLLQAYRARKEAASGSE</sequence>
<evidence type="ECO:0000313" key="3">
    <source>
        <dbReference type="Proteomes" id="UP000480854"/>
    </source>
</evidence>
<dbReference type="OrthoDB" id="7159274at2"/>
<feature type="region of interest" description="Disordered" evidence="1">
    <location>
        <begin position="143"/>
        <end position="272"/>
    </location>
</feature>
<name>A0A9W7KQF8_9PROT</name>
<organism evidence="2 3">
    <name type="scientific">Roseomonas genomospecies 6</name>
    <dbReference type="NCBI Taxonomy" id="214106"/>
    <lineage>
        <taxon>Bacteria</taxon>
        <taxon>Pseudomonadati</taxon>
        <taxon>Pseudomonadota</taxon>
        <taxon>Alphaproteobacteria</taxon>
        <taxon>Acetobacterales</taxon>
        <taxon>Roseomonadaceae</taxon>
        <taxon>Roseomonas</taxon>
    </lineage>
</organism>
<dbReference type="Proteomes" id="UP000480854">
    <property type="component" value="Unassembled WGS sequence"/>
</dbReference>
<feature type="compositionally biased region" description="Basic and acidic residues" evidence="1">
    <location>
        <begin position="175"/>
        <end position="235"/>
    </location>
</feature>
<feature type="region of interest" description="Disordered" evidence="1">
    <location>
        <begin position="107"/>
        <end position="127"/>
    </location>
</feature>
<reference evidence="2 3" key="1">
    <citation type="submission" date="2018-07" db="EMBL/GenBank/DDBJ databases">
        <title>Genome sequence of Azospirillum sp. ATCC 49961.</title>
        <authorList>
            <person name="Sant'Anna F.H."/>
            <person name="Baldani J.I."/>
            <person name="Zilli J.E."/>
            <person name="Reis V.M."/>
            <person name="Hartmann A."/>
            <person name="Cruz L."/>
            <person name="de Souza E.M."/>
            <person name="de Oliveira Pedrosa F."/>
            <person name="Passaglia L.M.P."/>
        </authorList>
    </citation>
    <scope>NUCLEOTIDE SEQUENCE [LARGE SCALE GENOMIC DNA]</scope>
    <source>
        <strain evidence="2 3">ATCC 49961</strain>
    </source>
</reference>
<comment type="caution">
    <text evidence="2">The sequence shown here is derived from an EMBL/GenBank/DDBJ whole genome shotgun (WGS) entry which is preliminary data.</text>
</comment>
<evidence type="ECO:0000256" key="1">
    <source>
        <dbReference type="SAM" id="MobiDB-lite"/>
    </source>
</evidence>
<keyword evidence="3" id="KW-1185">Reference proteome</keyword>
<evidence type="ECO:0000313" key="2">
    <source>
        <dbReference type="EMBL" id="KAA0677610.1"/>
    </source>
</evidence>
<dbReference type="RefSeq" id="WP_149471080.1">
    <property type="nucleotide sequence ID" value="NZ_QOKW01000022.1"/>
</dbReference>
<feature type="compositionally biased region" description="Basic and acidic residues" evidence="1">
    <location>
        <begin position="242"/>
        <end position="257"/>
    </location>
</feature>
<accession>A0A9W7KQF8</accession>
<dbReference type="EMBL" id="QOKW01000022">
    <property type="protein sequence ID" value="KAA0677610.1"/>
    <property type="molecule type" value="Genomic_DNA"/>
</dbReference>
<protein>
    <submittedName>
        <fullName evidence="2">Uncharacterized protein</fullName>
    </submittedName>
</protein>
<gene>
    <name evidence="2" type="ORF">DS843_22485</name>
</gene>